<sequence length="138" mass="14285">MKTCGAVTSAGGYCYSEGCKYEGAGSKACLLVGKQTGVVQEEASHGKSWKSTVAQRSSMLVLSCPPHSSAGRSNSDRIKRRARGHDGPHGSRETEVYTPEPRGGAAAGKEKHLFLCGQGALNPEGSSSSSSSSSAQIH</sequence>
<evidence type="ECO:0000256" key="1">
    <source>
        <dbReference type="SAM" id="MobiDB-lite"/>
    </source>
</evidence>
<reference evidence="2 3" key="1">
    <citation type="submission" date="2019-03" db="EMBL/GenBank/DDBJ databases">
        <title>First draft genome of Liparis tanakae, snailfish: a comprehensive survey of snailfish specific genes.</title>
        <authorList>
            <person name="Kim W."/>
            <person name="Song I."/>
            <person name="Jeong J.-H."/>
            <person name="Kim D."/>
            <person name="Kim S."/>
            <person name="Ryu S."/>
            <person name="Song J.Y."/>
            <person name="Lee S.K."/>
        </authorList>
    </citation>
    <scope>NUCLEOTIDE SEQUENCE [LARGE SCALE GENOMIC DNA]</scope>
    <source>
        <tissue evidence="2">Muscle</tissue>
    </source>
</reference>
<feature type="region of interest" description="Disordered" evidence="1">
    <location>
        <begin position="63"/>
        <end position="138"/>
    </location>
</feature>
<evidence type="ECO:0000313" key="3">
    <source>
        <dbReference type="Proteomes" id="UP000314294"/>
    </source>
</evidence>
<gene>
    <name evidence="2" type="ORF">EYF80_003738</name>
</gene>
<dbReference type="AlphaFoldDB" id="A0A4Z2J7K2"/>
<evidence type="ECO:0000313" key="2">
    <source>
        <dbReference type="EMBL" id="TNN85894.1"/>
    </source>
</evidence>
<feature type="compositionally biased region" description="Basic and acidic residues" evidence="1">
    <location>
        <begin position="84"/>
        <end position="95"/>
    </location>
</feature>
<feature type="compositionally biased region" description="Low complexity" evidence="1">
    <location>
        <begin position="126"/>
        <end position="138"/>
    </location>
</feature>
<dbReference type="EMBL" id="SRLO01000018">
    <property type="protein sequence ID" value="TNN85894.1"/>
    <property type="molecule type" value="Genomic_DNA"/>
</dbReference>
<organism evidence="2 3">
    <name type="scientific">Liparis tanakae</name>
    <name type="common">Tanaka's snailfish</name>
    <dbReference type="NCBI Taxonomy" id="230148"/>
    <lineage>
        <taxon>Eukaryota</taxon>
        <taxon>Metazoa</taxon>
        <taxon>Chordata</taxon>
        <taxon>Craniata</taxon>
        <taxon>Vertebrata</taxon>
        <taxon>Euteleostomi</taxon>
        <taxon>Actinopterygii</taxon>
        <taxon>Neopterygii</taxon>
        <taxon>Teleostei</taxon>
        <taxon>Neoteleostei</taxon>
        <taxon>Acanthomorphata</taxon>
        <taxon>Eupercaria</taxon>
        <taxon>Perciformes</taxon>
        <taxon>Cottioidei</taxon>
        <taxon>Cottales</taxon>
        <taxon>Liparidae</taxon>
        <taxon>Liparis</taxon>
    </lineage>
</organism>
<proteinExistence type="predicted"/>
<protein>
    <submittedName>
        <fullName evidence="2">Uncharacterized protein</fullName>
    </submittedName>
</protein>
<keyword evidence="3" id="KW-1185">Reference proteome</keyword>
<name>A0A4Z2J7K2_9TELE</name>
<accession>A0A4Z2J7K2</accession>
<dbReference type="Proteomes" id="UP000314294">
    <property type="component" value="Unassembled WGS sequence"/>
</dbReference>
<comment type="caution">
    <text evidence="2">The sequence shown here is derived from an EMBL/GenBank/DDBJ whole genome shotgun (WGS) entry which is preliminary data.</text>
</comment>